<name>A0A2T4URY9_9MICO</name>
<dbReference type="EMBL" id="PZPL01000001">
    <property type="protein sequence ID" value="PTL72286.1"/>
    <property type="molecule type" value="Genomic_DNA"/>
</dbReference>
<comment type="similarity">
    <text evidence="3">Belongs to the NMT1/THI5 family.</text>
</comment>
<dbReference type="Pfam" id="PF09084">
    <property type="entry name" value="NMT1"/>
    <property type="match status" value="1"/>
</dbReference>
<dbReference type="PANTHER" id="PTHR31528:SF1">
    <property type="entry name" value="4-AMINO-5-HYDROXYMETHYL-2-METHYLPYRIMIDINE PHOSPHATE SYNTHASE THI11-RELATED"/>
    <property type="match status" value="1"/>
</dbReference>
<dbReference type="Proteomes" id="UP000241085">
    <property type="component" value="Unassembled WGS sequence"/>
</dbReference>
<dbReference type="InterPro" id="IPR027939">
    <property type="entry name" value="NMT1/THI5"/>
</dbReference>
<evidence type="ECO:0000256" key="4">
    <source>
        <dbReference type="ARBA" id="ARBA00011738"/>
    </source>
</evidence>
<keyword evidence="5" id="KW-0808">Transferase</keyword>
<evidence type="ECO:0000256" key="8">
    <source>
        <dbReference type="ARBA" id="ARBA00022977"/>
    </source>
</evidence>
<dbReference type="Gene3D" id="3.40.190.10">
    <property type="entry name" value="Periplasmic binding protein-like II"/>
    <property type="match status" value="2"/>
</dbReference>
<evidence type="ECO:0000256" key="6">
    <source>
        <dbReference type="ARBA" id="ARBA00022723"/>
    </source>
</evidence>
<comment type="subunit">
    <text evidence="4">Homodimer.</text>
</comment>
<feature type="chain" id="PRO_5038588896" description="Thiamine pyrimidine synthase" evidence="12">
    <location>
        <begin position="27"/>
        <end position="349"/>
    </location>
</feature>
<keyword evidence="15" id="KW-1185">Reference proteome</keyword>
<keyword evidence="7" id="KW-0663">Pyridoxal phosphate</keyword>
<comment type="function">
    <text evidence="1">Responsible for the formation of the pyrimidine heterocycle in the thiamine biosynthesis pathway. Catalyzes the formation of hydroxymethylpyrimidine phosphate (HMP-P) from histidine and pyridoxal phosphate (PLP). The protein uses PLP and the active site histidine to form HMP-P, generating an inactive enzyme. The enzyme can only undergo a single turnover, which suggests it is a suicide enzyme.</text>
</comment>
<dbReference type="RefSeq" id="WP_107574011.1">
    <property type="nucleotide sequence ID" value="NZ_PZPL01000001.1"/>
</dbReference>
<feature type="domain" description="SsuA/THI5-like" evidence="13">
    <location>
        <begin position="54"/>
        <end position="264"/>
    </location>
</feature>
<evidence type="ECO:0000256" key="12">
    <source>
        <dbReference type="SAM" id="SignalP"/>
    </source>
</evidence>
<evidence type="ECO:0000256" key="9">
    <source>
        <dbReference type="ARBA" id="ARBA00023004"/>
    </source>
</evidence>
<evidence type="ECO:0000259" key="13">
    <source>
        <dbReference type="Pfam" id="PF09084"/>
    </source>
</evidence>
<keyword evidence="12" id="KW-0732">Signal</keyword>
<comment type="catalytic activity">
    <reaction evidence="11">
        <text>N(6)-(pyridoxal phosphate)-L-lysyl-[4-amino-5-hydroxymethyl-2-methylpyrimidine phosphate synthase] + L-histidyl-[4-amino-5-hydroxymethyl-2-methylpyrimidine phosphate synthase] + 2 Fe(3+) + 4 H2O = L-lysyl-[4-amino-5-hydroxymethyl-2-methylpyrimidine phosphate synthase] + (2S)-2-amino-5-hydroxy-4-oxopentanoyl-[4-amino-5-hydroxymethyl-2-methylpyrimidine phosphate synthase] + 4-amino-2-methyl-5-(phosphooxymethyl)pyrimidine + 3-oxopropanoate + 2 Fe(2+) + 2 H(+)</text>
        <dbReference type="Rhea" id="RHEA:65756"/>
        <dbReference type="Rhea" id="RHEA-COMP:16892"/>
        <dbReference type="Rhea" id="RHEA-COMP:16893"/>
        <dbReference type="Rhea" id="RHEA-COMP:16894"/>
        <dbReference type="Rhea" id="RHEA-COMP:16895"/>
        <dbReference type="ChEBI" id="CHEBI:15377"/>
        <dbReference type="ChEBI" id="CHEBI:15378"/>
        <dbReference type="ChEBI" id="CHEBI:29033"/>
        <dbReference type="ChEBI" id="CHEBI:29034"/>
        <dbReference type="ChEBI" id="CHEBI:29969"/>
        <dbReference type="ChEBI" id="CHEBI:29979"/>
        <dbReference type="ChEBI" id="CHEBI:33190"/>
        <dbReference type="ChEBI" id="CHEBI:58354"/>
        <dbReference type="ChEBI" id="CHEBI:143915"/>
        <dbReference type="ChEBI" id="CHEBI:157692"/>
    </reaction>
    <physiologicalReaction direction="left-to-right" evidence="11">
        <dbReference type="Rhea" id="RHEA:65757"/>
    </physiologicalReaction>
</comment>
<evidence type="ECO:0000256" key="3">
    <source>
        <dbReference type="ARBA" id="ARBA00009406"/>
    </source>
</evidence>
<dbReference type="SUPFAM" id="SSF53850">
    <property type="entry name" value="Periplasmic binding protein-like II"/>
    <property type="match status" value="1"/>
</dbReference>
<organism evidence="14 15">
    <name type="scientific">Rathayibacter caricis DSM 15933</name>
    <dbReference type="NCBI Taxonomy" id="1328867"/>
    <lineage>
        <taxon>Bacteria</taxon>
        <taxon>Bacillati</taxon>
        <taxon>Actinomycetota</taxon>
        <taxon>Actinomycetes</taxon>
        <taxon>Micrococcales</taxon>
        <taxon>Microbacteriaceae</taxon>
        <taxon>Rathayibacter</taxon>
    </lineage>
</organism>
<accession>A0A2T4URY9</accession>
<dbReference type="GO" id="GO:0009228">
    <property type="term" value="P:thiamine biosynthetic process"/>
    <property type="evidence" value="ECO:0007669"/>
    <property type="project" value="UniProtKB-KW"/>
</dbReference>
<evidence type="ECO:0000256" key="11">
    <source>
        <dbReference type="ARBA" id="ARBA00048179"/>
    </source>
</evidence>
<dbReference type="GO" id="GO:0046872">
    <property type="term" value="F:metal ion binding"/>
    <property type="evidence" value="ECO:0007669"/>
    <property type="project" value="UniProtKB-KW"/>
</dbReference>
<dbReference type="InterPro" id="IPR015168">
    <property type="entry name" value="SsuA/THI5"/>
</dbReference>
<evidence type="ECO:0000313" key="15">
    <source>
        <dbReference type="Proteomes" id="UP000241085"/>
    </source>
</evidence>
<protein>
    <recommendedName>
        <fullName evidence="10">Thiamine pyrimidine synthase</fullName>
    </recommendedName>
</protein>
<dbReference type="GO" id="GO:0016740">
    <property type="term" value="F:transferase activity"/>
    <property type="evidence" value="ECO:0007669"/>
    <property type="project" value="UniProtKB-KW"/>
</dbReference>
<dbReference type="PROSITE" id="PS51257">
    <property type="entry name" value="PROKAR_LIPOPROTEIN"/>
    <property type="match status" value="1"/>
</dbReference>
<evidence type="ECO:0000313" key="14">
    <source>
        <dbReference type="EMBL" id="PTL72286.1"/>
    </source>
</evidence>
<comment type="pathway">
    <text evidence="2">Cofactor biosynthesis; thiamine diphosphate biosynthesis.</text>
</comment>
<proteinExistence type="inferred from homology"/>
<evidence type="ECO:0000256" key="2">
    <source>
        <dbReference type="ARBA" id="ARBA00004948"/>
    </source>
</evidence>
<gene>
    <name evidence="14" type="ORF">C1I63_05120</name>
</gene>
<evidence type="ECO:0000256" key="1">
    <source>
        <dbReference type="ARBA" id="ARBA00003469"/>
    </source>
</evidence>
<feature type="signal peptide" evidence="12">
    <location>
        <begin position="1"/>
        <end position="26"/>
    </location>
</feature>
<reference evidence="14 15" key="1">
    <citation type="submission" date="2018-03" db="EMBL/GenBank/DDBJ databases">
        <title>Bacteriophage NCPPB3778 and a type I-E CRISPR drive the evolution of the US Biological Select Agent, Rathayibacter toxicus.</title>
        <authorList>
            <person name="Davis E.W.II."/>
            <person name="Tabima J.F."/>
            <person name="Weisberg A.J."/>
            <person name="Dantas Lopes L."/>
            <person name="Wiseman M.S."/>
            <person name="Wiseman M.S."/>
            <person name="Pupko T."/>
            <person name="Belcher M.S."/>
            <person name="Sechler A.J."/>
            <person name="Tancos M.A."/>
            <person name="Schroeder B.K."/>
            <person name="Murray T.D."/>
            <person name="Luster D.G."/>
            <person name="Schneider W.L."/>
            <person name="Rogers E."/>
            <person name="Andreote F.D."/>
            <person name="Grunwald N.J."/>
            <person name="Putnam M.L."/>
            <person name="Chang J.H."/>
        </authorList>
    </citation>
    <scope>NUCLEOTIDE SEQUENCE [LARGE SCALE GENOMIC DNA]</scope>
    <source>
        <strain evidence="14 15">DSM 15933</strain>
    </source>
</reference>
<keyword evidence="8" id="KW-0784">Thiamine biosynthesis</keyword>
<keyword evidence="9" id="KW-0408">Iron</keyword>
<dbReference type="AlphaFoldDB" id="A0A2T4URY9"/>
<evidence type="ECO:0000256" key="5">
    <source>
        <dbReference type="ARBA" id="ARBA00022679"/>
    </source>
</evidence>
<evidence type="ECO:0000256" key="7">
    <source>
        <dbReference type="ARBA" id="ARBA00022898"/>
    </source>
</evidence>
<comment type="caution">
    <text evidence="14">The sequence shown here is derived from an EMBL/GenBank/DDBJ whole genome shotgun (WGS) entry which is preliminary data.</text>
</comment>
<sequence>MSRSIPPRLLRTAGIGLVAATAAALAGCSSSDGSAAAADDLTTVRVSLGWITNVEWAGFWLADANGYYEDEGLDIEWIGGGPNAPTTMATVAAGDADLGIQPGAQAWLASFADGNDWTAVGTVYQDSPSSIVSLADDPVTSAEDLVGKTVLGQEGTQIDYDAVFRVAGLEPDYEFLPAGFDIAPLVEGQGVAYTAYATNQPIMLEEQYDLAPDDYVVTLYSDLGLPTYGNIIYGDSAYVEDNADVMEGFLAASLRGWAENGEDPAVGAQLSVDEYGADLGLDLVQQTRENELQQPLVVGTTGDPLLWMSEARLRDEMYPGLEAAGYEDLPDPAEYVDMSYLEAAAARVE</sequence>
<evidence type="ECO:0000256" key="10">
    <source>
        <dbReference type="ARBA" id="ARBA00033171"/>
    </source>
</evidence>
<keyword evidence="6" id="KW-0479">Metal-binding</keyword>
<dbReference type="PANTHER" id="PTHR31528">
    <property type="entry name" value="4-AMINO-5-HYDROXYMETHYL-2-METHYLPYRIMIDINE PHOSPHATE SYNTHASE THI11-RELATED"/>
    <property type="match status" value="1"/>
</dbReference>